<dbReference type="InterPro" id="IPR016181">
    <property type="entry name" value="Acyl_CoA_acyltransferase"/>
</dbReference>
<reference evidence="2" key="2">
    <citation type="submission" date="2021-04" db="EMBL/GenBank/DDBJ databases">
        <authorList>
            <person name="Gilroy R."/>
        </authorList>
    </citation>
    <scope>NUCLEOTIDE SEQUENCE</scope>
    <source>
        <strain evidence="2">CHK199-9574</strain>
    </source>
</reference>
<sequence>MEFTLQKWEPSLEPSLAESAKDARISAYMRDSFPYPYTPQSAREFIAFASRQKRDIYYAIAVNGRAVGGIAVTLGQDVYAKSAEIGYWLNPAYWGKGIMTAAVRRICAEAFEKRDIARIHAEVFSPNAASVRVLQKCGFVQEGIKKKSVFKRGKYYDSVVMALVKE</sequence>
<dbReference type="PROSITE" id="PS51186">
    <property type="entry name" value="GNAT"/>
    <property type="match status" value="1"/>
</dbReference>
<dbReference type="CDD" id="cd04301">
    <property type="entry name" value="NAT_SF"/>
    <property type="match status" value="1"/>
</dbReference>
<evidence type="ECO:0000313" key="3">
    <source>
        <dbReference type="Proteomes" id="UP000824135"/>
    </source>
</evidence>
<feature type="domain" description="N-acetyltransferase" evidence="1">
    <location>
        <begin position="12"/>
        <end position="166"/>
    </location>
</feature>
<organism evidence="2 3">
    <name type="scientific">Candidatus Borkfalkia excrementavium</name>
    <dbReference type="NCBI Taxonomy" id="2838505"/>
    <lineage>
        <taxon>Bacteria</taxon>
        <taxon>Bacillati</taxon>
        <taxon>Bacillota</taxon>
        <taxon>Clostridia</taxon>
        <taxon>Christensenellales</taxon>
        <taxon>Christensenellaceae</taxon>
        <taxon>Candidatus Borkfalkia</taxon>
    </lineage>
</organism>
<protein>
    <submittedName>
        <fullName evidence="2">GNAT family N-acetyltransferase</fullName>
    </submittedName>
</protein>
<dbReference type="InterPro" id="IPR000182">
    <property type="entry name" value="GNAT_dom"/>
</dbReference>
<dbReference type="SUPFAM" id="SSF55729">
    <property type="entry name" value="Acyl-CoA N-acyltransferases (Nat)"/>
    <property type="match status" value="1"/>
</dbReference>
<dbReference type="PANTHER" id="PTHR43328">
    <property type="entry name" value="ACETYLTRANSFERASE-RELATED"/>
    <property type="match status" value="1"/>
</dbReference>
<dbReference type="Pfam" id="PF13302">
    <property type="entry name" value="Acetyltransf_3"/>
    <property type="match status" value="1"/>
</dbReference>
<comment type="caution">
    <text evidence="2">The sequence shown here is derived from an EMBL/GenBank/DDBJ whole genome shotgun (WGS) entry which is preliminary data.</text>
</comment>
<name>A0A9D2CF95_9FIRM</name>
<dbReference type="AlphaFoldDB" id="A0A9D2CF95"/>
<gene>
    <name evidence="2" type="ORF">H9728_01205</name>
</gene>
<evidence type="ECO:0000259" key="1">
    <source>
        <dbReference type="PROSITE" id="PS51186"/>
    </source>
</evidence>
<dbReference type="Proteomes" id="UP000824135">
    <property type="component" value="Unassembled WGS sequence"/>
</dbReference>
<accession>A0A9D2CF95</accession>
<dbReference type="EMBL" id="DXCO01000009">
    <property type="protein sequence ID" value="HIY77639.1"/>
    <property type="molecule type" value="Genomic_DNA"/>
</dbReference>
<reference evidence="2" key="1">
    <citation type="journal article" date="2021" name="PeerJ">
        <title>Extensive microbial diversity within the chicken gut microbiome revealed by metagenomics and culture.</title>
        <authorList>
            <person name="Gilroy R."/>
            <person name="Ravi A."/>
            <person name="Getino M."/>
            <person name="Pursley I."/>
            <person name="Horton D.L."/>
            <person name="Alikhan N.F."/>
            <person name="Baker D."/>
            <person name="Gharbi K."/>
            <person name="Hall N."/>
            <person name="Watson M."/>
            <person name="Adriaenssens E.M."/>
            <person name="Foster-Nyarko E."/>
            <person name="Jarju S."/>
            <person name="Secka A."/>
            <person name="Antonio M."/>
            <person name="Oren A."/>
            <person name="Chaudhuri R.R."/>
            <person name="La Ragione R."/>
            <person name="Hildebrand F."/>
            <person name="Pallen M.J."/>
        </authorList>
    </citation>
    <scope>NUCLEOTIDE SEQUENCE</scope>
    <source>
        <strain evidence="2">CHK199-9574</strain>
    </source>
</reference>
<proteinExistence type="predicted"/>
<dbReference type="PANTHER" id="PTHR43328:SF1">
    <property type="entry name" value="N-ACETYLTRANSFERASE DOMAIN-CONTAINING PROTEIN"/>
    <property type="match status" value="1"/>
</dbReference>
<dbReference type="Gene3D" id="3.40.630.30">
    <property type="match status" value="1"/>
</dbReference>
<evidence type="ECO:0000313" key="2">
    <source>
        <dbReference type="EMBL" id="HIY77639.1"/>
    </source>
</evidence>
<dbReference type="GO" id="GO:0016747">
    <property type="term" value="F:acyltransferase activity, transferring groups other than amino-acyl groups"/>
    <property type="evidence" value="ECO:0007669"/>
    <property type="project" value="InterPro"/>
</dbReference>